<proteinExistence type="predicted"/>
<keyword evidence="2" id="KW-1185">Reference proteome</keyword>
<name>A0ACB7YHC3_9ERIC</name>
<accession>A0ACB7YHC3</accession>
<evidence type="ECO:0000313" key="1">
    <source>
        <dbReference type="EMBL" id="KAH7852918.1"/>
    </source>
</evidence>
<evidence type="ECO:0000313" key="2">
    <source>
        <dbReference type="Proteomes" id="UP000828048"/>
    </source>
</evidence>
<dbReference type="Proteomes" id="UP000828048">
    <property type="component" value="Chromosome 8"/>
</dbReference>
<gene>
    <name evidence="1" type="ORF">Vadar_030961</name>
</gene>
<reference evidence="1 2" key="1">
    <citation type="journal article" date="2021" name="Hortic Res">
        <title>High-quality reference genome and annotation aids understanding of berry development for evergreen blueberry (Vaccinium darrowii).</title>
        <authorList>
            <person name="Yu J."/>
            <person name="Hulse-Kemp A.M."/>
            <person name="Babiker E."/>
            <person name="Staton M."/>
        </authorList>
    </citation>
    <scope>NUCLEOTIDE SEQUENCE [LARGE SCALE GENOMIC DNA]</scope>
    <source>
        <strain evidence="2">cv. NJ 8807/NJ 8810</strain>
        <tissue evidence="1">Young leaf</tissue>
    </source>
</reference>
<dbReference type="EMBL" id="CM037158">
    <property type="protein sequence ID" value="KAH7852918.1"/>
    <property type="molecule type" value="Genomic_DNA"/>
</dbReference>
<comment type="caution">
    <text evidence="1">The sequence shown here is derived from an EMBL/GenBank/DDBJ whole genome shotgun (WGS) entry which is preliminary data.</text>
</comment>
<protein>
    <submittedName>
        <fullName evidence="1">Uncharacterized protein</fullName>
    </submittedName>
</protein>
<sequence length="207" mass="23276">MENIKIEKRKAEDSLAGFWSEYFDTEQKLESIKAGKRKRGNTSNHAQAEAFAWDDPVQDNSIPSNSEDVARTPEIVTHPPQRNPMPAEDPIRKQLERTPASVSIWGQLSSSREHRQKLIRTLSNMEVPPDTPPKALVALLTPNRAKHVVTFTEKDWPPEGAGHNKPLHITMKCMGKWVPVILLDNGSALNVCPLRTAYCLGFTTKDF</sequence>
<organism evidence="1 2">
    <name type="scientific">Vaccinium darrowii</name>
    <dbReference type="NCBI Taxonomy" id="229202"/>
    <lineage>
        <taxon>Eukaryota</taxon>
        <taxon>Viridiplantae</taxon>
        <taxon>Streptophyta</taxon>
        <taxon>Embryophyta</taxon>
        <taxon>Tracheophyta</taxon>
        <taxon>Spermatophyta</taxon>
        <taxon>Magnoliopsida</taxon>
        <taxon>eudicotyledons</taxon>
        <taxon>Gunneridae</taxon>
        <taxon>Pentapetalae</taxon>
        <taxon>asterids</taxon>
        <taxon>Ericales</taxon>
        <taxon>Ericaceae</taxon>
        <taxon>Vaccinioideae</taxon>
        <taxon>Vaccinieae</taxon>
        <taxon>Vaccinium</taxon>
    </lineage>
</organism>